<evidence type="ECO:0000313" key="2">
    <source>
        <dbReference type="EMBL" id="QJC27732.1"/>
    </source>
</evidence>
<feature type="transmembrane region" description="Helical" evidence="1">
    <location>
        <begin position="260"/>
        <end position="281"/>
    </location>
</feature>
<protein>
    <submittedName>
        <fullName evidence="2">Uncharacterized protein</fullName>
    </submittedName>
</protein>
<evidence type="ECO:0000313" key="3">
    <source>
        <dbReference type="Proteomes" id="UP000500930"/>
    </source>
</evidence>
<sequence length="352" mass="39746">MDPERLSKECAETPSKLFRPHVDAAYFIVRATYFSTVYFVHVVAQHSEPIVTRTYNMCLNSLRTMYKTMPFSQQDYGIELLEMASSLDNRSNAYKARLRKTVSKVAFFLKRSMELLFVRIPAVFVSCALFATARIISTALHLVVACCSAVLLFLFFTLSTVYGNVAFVIRNFHKQSKELHENNIATEFLRSCGVRPEEDVNDYFGNELRKNLLTNNENLCYKPRKFSLVKASLKYCALQAASYVFTGAASLLLFTVWIPFAMVFPVVSIIIAIPTFAFSALSSRCTNVTGVMDAAQQAFGTDTTIEPLFTDRRENQEHYESIGEPGVRMGPQTYMDLSGASGFRQRSPSSRH</sequence>
<keyword evidence="1" id="KW-0812">Transmembrane</keyword>
<feature type="transmembrane region" description="Helical" evidence="1">
    <location>
        <begin position="142"/>
        <end position="169"/>
    </location>
</feature>
<feature type="transmembrane region" description="Helical" evidence="1">
    <location>
        <begin position="116"/>
        <end position="136"/>
    </location>
</feature>
<gene>
    <name evidence="2" type="ORF">ANPL_03370</name>
</gene>
<feature type="transmembrane region" description="Helical" evidence="1">
    <location>
        <begin position="232"/>
        <end position="254"/>
    </location>
</feature>
<dbReference type="KEGG" id="aplt:ANPL_03370"/>
<dbReference type="EMBL" id="CP046391">
    <property type="protein sequence ID" value="QJC27732.1"/>
    <property type="molecule type" value="Genomic_DNA"/>
</dbReference>
<proteinExistence type="predicted"/>
<keyword evidence="1" id="KW-0472">Membrane</keyword>
<dbReference type="Proteomes" id="UP000500930">
    <property type="component" value="Chromosome"/>
</dbReference>
<accession>A0A858PYT9</accession>
<keyword evidence="1" id="KW-1133">Transmembrane helix</keyword>
<evidence type="ECO:0000256" key="1">
    <source>
        <dbReference type="SAM" id="Phobius"/>
    </source>
</evidence>
<dbReference type="AlphaFoldDB" id="A0A858PYT9"/>
<organism evidence="2 3">
    <name type="scientific">Anaplasma platys</name>
    <dbReference type="NCBI Taxonomy" id="949"/>
    <lineage>
        <taxon>Bacteria</taxon>
        <taxon>Pseudomonadati</taxon>
        <taxon>Pseudomonadota</taxon>
        <taxon>Alphaproteobacteria</taxon>
        <taxon>Rickettsiales</taxon>
        <taxon>Anaplasmataceae</taxon>
        <taxon>Anaplasma</taxon>
    </lineage>
</organism>
<keyword evidence="3" id="KW-1185">Reference proteome</keyword>
<name>A0A858PYT9_9RICK</name>
<reference evidence="2 3" key="1">
    <citation type="journal article" date="2020" name="Pathogens">
        <title>First Whole Genome Sequence of Anaplasma platys, an Obligate Intracellular Rickettsial Pathogen of Dogs.</title>
        <authorList>
            <person name="Llanes A."/>
            <person name="Rajeev S."/>
        </authorList>
    </citation>
    <scope>NUCLEOTIDE SEQUENCE [LARGE SCALE GENOMIC DNA]</scope>
    <source>
        <strain evidence="2 3">S3</strain>
    </source>
</reference>